<dbReference type="RefSeq" id="WP_248943479.1">
    <property type="nucleotide sequence ID" value="NZ_JAKIKS010000333.1"/>
</dbReference>
<sequence length="113" mass="12577">MTRYIPLVVLFFSAFTIAEEEVVIGIDKYQGLKVHTSLHSMSKTRKIGLFKVDNVRPACSKGFFFEVENDKETYSALLTAFTAGKKVSIAYLPGPTPWGDTTYCSISSVEILN</sequence>
<comment type="caution">
    <text evidence="1">The sequence shown here is derived from an EMBL/GenBank/DDBJ whole genome shotgun (WGS) entry which is preliminary data.</text>
</comment>
<reference evidence="1 2" key="1">
    <citation type="submission" date="2022-01" db="EMBL/GenBank/DDBJ databases">
        <title>Whole genome-based taxonomy of the Shewanellaceae.</title>
        <authorList>
            <person name="Martin-Rodriguez A.J."/>
        </authorList>
    </citation>
    <scope>NUCLEOTIDE SEQUENCE [LARGE SCALE GENOMIC DNA]</scope>
    <source>
        <strain evidence="1 2">DSM 17177</strain>
    </source>
</reference>
<dbReference type="EMBL" id="JAKIKS010000333">
    <property type="protein sequence ID" value="MCL1128056.1"/>
    <property type="molecule type" value="Genomic_DNA"/>
</dbReference>
<dbReference type="Proteomes" id="UP001203423">
    <property type="component" value="Unassembled WGS sequence"/>
</dbReference>
<evidence type="ECO:0000313" key="2">
    <source>
        <dbReference type="Proteomes" id="UP001203423"/>
    </source>
</evidence>
<gene>
    <name evidence="1" type="ORF">L2764_27375</name>
</gene>
<proteinExistence type="predicted"/>
<protein>
    <submittedName>
        <fullName evidence="1">Uncharacterized protein</fullName>
    </submittedName>
</protein>
<name>A0ABT0LK12_9GAMM</name>
<organism evidence="1 2">
    <name type="scientific">Shewanella surugensis</name>
    <dbReference type="NCBI Taxonomy" id="212020"/>
    <lineage>
        <taxon>Bacteria</taxon>
        <taxon>Pseudomonadati</taxon>
        <taxon>Pseudomonadota</taxon>
        <taxon>Gammaproteobacteria</taxon>
        <taxon>Alteromonadales</taxon>
        <taxon>Shewanellaceae</taxon>
        <taxon>Shewanella</taxon>
    </lineage>
</organism>
<evidence type="ECO:0000313" key="1">
    <source>
        <dbReference type="EMBL" id="MCL1128056.1"/>
    </source>
</evidence>
<accession>A0ABT0LK12</accession>
<keyword evidence="2" id="KW-1185">Reference proteome</keyword>